<evidence type="ECO:0000256" key="1">
    <source>
        <dbReference type="SAM" id="MobiDB-lite"/>
    </source>
</evidence>
<gene>
    <name evidence="5" type="ORF">BLW93_07370</name>
</gene>
<reference evidence="5 6" key="1">
    <citation type="submission" date="2016-10" db="EMBL/GenBank/DDBJ databases">
        <title>Genome sequence of a sulfur-reducing bacterium Desulfurobacterium indicum K6013.</title>
        <authorList>
            <person name="Cao J."/>
            <person name="Shao Z."/>
            <person name="Alain K."/>
            <person name="Jebbar M."/>
        </authorList>
    </citation>
    <scope>NUCLEOTIDE SEQUENCE [LARGE SCALE GENOMIC DNA]</scope>
    <source>
        <strain evidence="5 6">K6013</strain>
    </source>
</reference>
<keyword evidence="6" id="KW-1185">Reference proteome</keyword>
<dbReference type="InterPro" id="IPR004843">
    <property type="entry name" value="Calcineurin-like_PHP"/>
</dbReference>
<dbReference type="InterPro" id="IPR029052">
    <property type="entry name" value="Metallo-depent_PP-like"/>
</dbReference>
<dbReference type="SUPFAM" id="SSF56300">
    <property type="entry name" value="Metallo-dependent phosphatases"/>
    <property type="match status" value="1"/>
</dbReference>
<name>A0A1R1MJT1_9BACT</name>
<accession>A0A1R1MJT1</accession>
<dbReference type="RefSeq" id="WP_076713451.1">
    <property type="nucleotide sequence ID" value="NZ_MOEN01000032.1"/>
</dbReference>
<comment type="caution">
    <text evidence="5">The sequence shown here is derived from an EMBL/GenBank/DDBJ whole genome shotgun (WGS) entry which is preliminary data.</text>
</comment>
<sequence>MFLKKKRGLFFMFTALSAASFIASCGGITESSSNSTANATSRFGDVFFIHFADVHLTNDTEVGDVFGGTIPPVKTMNEAISQVISLEPDLLVDTGDIVALADSHDLDTDERWYRLVNATILSPIQSATIPFLFAPGNHDPAGIKYYNATSPETKDPRYDNGLIFEYIDKGMTKTYYSYTKGKYHFIMLDPEEIPETGYRTVKLPDDELDWLKQDLAAHSDDFMVIAYHQPLGSWDNDSYSAFMEAVKPYKSHMLIIAGHTHDNRLIYRDGIPEYQDGALCGDWWQTGKTPDGNPMGYAVYYIKDGKVERFYKGIETTKQINLLSPVDVVMSEPKSLDLNVYYANKTISSVIYKVDNGTAHSLSFEEVSAPGISWYHVNGTLEPTEIDDKNHNVLVSVKTSDGDYYNRTIVYKFSKNPFMTISEITNDTNFNNYYGRFVKVNATITNVAYDGNLLTLKDSTGEIVVWAGDCHHPDFSVGDEIVMRGQVTAFRGTKELKLVSADDVNIWGHADVDSEVIKLDNIEEAYEDFSQLENKYVQVSGIVTGVFGNLITIQDTTRGIALWLGEIEHPTVSLGDNVTAAGELTTYNNMTEIVVGKSDDFNISGSSDVPSPIPVVYDILCKLEKWDNLLGNTPQIPTPGGKNGTTEDFTRPS</sequence>
<evidence type="ECO:0000256" key="2">
    <source>
        <dbReference type="SAM" id="SignalP"/>
    </source>
</evidence>
<feature type="chain" id="PRO_5013317434" evidence="2">
    <location>
        <begin position="24"/>
        <end position="653"/>
    </location>
</feature>
<dbReference type="PANTHER" id="PTHR43143:SF1">
    <property type="entry name" value="SERINE_THREONINE-PROTEIN PHOSPHATASE CPPED1"/>
    <property type="match status" value="1"/>
</dbReference>
<evidence type="ECO:0000259" key="4">
    <source>
        <dbReference type="Pfam" id="PF16370"/>
    </source>
</evidence>
<evidence type="ECO:0000313" key="6">
    <source>
        <dbReference type="Proteomes" id="UP000187408"/>
    </source>
</evidence>
<dbReference type="AlphaFoldDB" id="A0A1R1MJT1"/>
<keyword evidence="2" id="KW-0732">Signal</keyword>
<dbReference type="GO" id="GO:0016787">
    <property type="term" value="F:hydrolase activity"/>
    <property type="evidence" value="ECO:0007669"/>
    <property type="project" value="InterPro"/>
</dbReference>
<dbReference type="PANTHER" id="PTHR43143">
    <property type="entry name" value="METALLOPHOSPHOESTERASE, CALCINEURIN SUPERFAMILY"/>
    <property type="match status" value="1"/>
</dbReference>
<feature type="signal peptide" evidence="2">
    <location>
        <begin position="1"/>
        <end position="23"/>
    </location>
</feature>
<dbReference type="EMBL" id="MOEN01000032">
    <property type="protein sequence ID" value="OMH40019.1"/>
    <property type="molecule type" value="Genomic_DNA"/>
</dbReference>
<feature type="domain" description="Calcineurin-like phosphoesterase C-terminal" evidence="4">
    <location>
        <begin position="273"/>
        <end position="368"/>
    </location>
</feature>
<organism evidence="5 6">
    <name type="scientific">Desulfurobacterium indicum</name>
    <dbReference type="NCBI Taxonomy" id="1914305"/>
    <lineage>
        <taxon>Bacteria</taxon>
        <taxon>Pseudomonadati</taxon>
        <taxon>Aquificota</taxon>
        <taxon>Aquificia</taxon>
        <taxon>Desulfurobacteriales</taxon>
        <taxon>Desulfurobacteriaceae</taxon>
        <taxon>Desulfurobacterium</taxon>
    </lineage>
</organism>
<proteinExistence type="predicted"/>
<dbReference type="OrthoDB" id="1776264at2"/>
<dbReference type="InterPro" id="IPR032288">
    <property type="entry name" value="Metallophos_C"/>
</dbReference>
<evidence type="ECO:0000259" key="3">
    <source>
        <dbReference type="Pfam" id="PF00149"/>
    </source>
</evidence>
<feature type="domain" description="Calcineurin-like phosphoesterase" evidence="3">
    <location>
        <begin position="48"/>
        <end position="262"/>
    </location>
</feature>
<feature type="region of interest" description="Disordered" evidence="1">
    <location>
        <begin position="632"/>
        <end position="653"/>
    </location>
</feature>
<dbReference type="Gene3D" id="3.60.21.10">
    <property type="match status" value="1"/>
</dbReference>
<dbReference type="Pfam" id="PF00149">
    <property type="entry name" value="Metallophos"/>
    <property type="match status" value="1"/>
</dbReference>
<evidence type="ECO:0000313" key="5">
    <source>
        <dbReference type="EMBL" id="OMH40019.1"/>
    </source>
</evidence>
<dbReference type="Pfam" id="PF16370">
    <property type="entry name" value="MetallophosC"/>
    <property type="match status" value="1"/>
</dbReference>
<dbReference type="Proteomes" id="UP000187408">
    <property type="component" value="Unassembled WGS sequence"/>
</dbReference>
<dbReference type="InterPro" id="IPR051918">
    <property type="entry name" value="STPP_CPPED1"/>
</dbReference>
<protein>
    <submittedName>
        <fullName evidence="5">Metallophosphoesterase</fullName>
    </submittedName>
</protein>
<dbReference type="PROSITE" id="PS51257">
    <property type="entry name" value="PROKAR_LIPOPROTEIN"/>
    <property type="match status" value="1"/>
</dbReference>